<dbReference type="Proteomes" id="UP000177614">
    <property type="component" value="Unassembled WGS sequence"/>
</dbReference>
<organism evidence="1 2">
    <name type="scientific">Candidatus Abawacabacteria bacterium RBG_16_42_10</name>
    <dbReference type="NCBI Taxonomy" id="1817814"/>
    <lineage>
        <taxon>Bacteria</taxon>
        <taxon>Candidatus Abawacaibacteriota</taxon>
    </lineage>
</organism>
<comment type="caution">
    <text evidence="1">The sequence shown here is derived from an EMBL/GenBank/DDBJ whole genome shotgun (WGS) entry which is preliminary data.</text>
</comment>
<gene>
    <name evidence="1" type="ORF">A2V81_00490</name>
</gene>
<dbReference type="EMBL" id="MEWR01000009">
    <property type="protein sequence ID" value="OGC82205.1"/>
    <property type="molecule type" value="Genomic_DNA"/>
</dbReference>
<sequence length="336" mass="38078">MLEDLIVIATKNIRDILDLSIKFEHGNKALVIYDTNNGLTNILIAAYRQALPEAKFVDFDTVDKQIIMAEFAKLQPDDLVVMVQSSNFRLDDFRIRIHLFSKKLKVIEHMHLYRNDPSVWDVYVHALEYDTDWLHTVSAKVKQQLQTAQEFKIVSLDRELIVTGGLEIPKLNIGDYTGMQNIGGTFPIGELFTEAKDFASMHGSFYVYAFAGQDFSISMHEPFRVDVEQGLVVGFGDNAPSGFIEILELVKSFERPLIREIGFGLNRAITRERYLADITAFERIHGMHVSLGEKHSVFKKPGIKTNKSKFHVDLFPVVDSAGADGKMIFADGQYVL</sequence>
<evidence type="ECO:0000313" key="1">
    <source>
        <dbReference type="EMBL" id="OGC82205.1"/>
    </source>
</evidence>
<name>A0A1F4XKH4_9BACT</name>
<dbReference type="SUPFAM" id="SSF144052">
    <property type="entry name" value="Thermophilic metalloprotease-like"/>
    <property type="match status" value="1"/>
</dbReference>
<proteinExistence type="predicted"/>
<evidence type="ECO:0000313" key="2">
    <source>
        <dbReference type="Proteomes" id="UP000177614"/>
    </source>
</evidence>
<dbReference type="STRING" id="1817814.A2V81_00490"/>
<reference evidence="1 2" key="1">
    <citation type="journal article" date="2016" name="Nat. Commun.">
        <title>Thousands of microbial genomes shed light on interconnected biogeochemical processes in an aquifer system.</title>
        <authorList>
            <person name="Anantharaman K."/>
            <person name="Brown C.T."/>
            <person name="Hug L.A."/>
            <person name="Sharon I."/>
            <person name="Castelle C.J."/>
            <person name="Probst A.J."/>
            <person name="Thomas B.C."/>
            <person name="Singh A."/>
            <person name="Wilkins M.J."/>
            <person name="Karaoz U."/>
            <person name="Brodie E.L."/>
            <person name="Williams K.H."/>
            <person name="Hubbard S.S."/>
            <person name="Banfield J.F."/>
        </authorList>
    </citation>
    <scope>NUCLEOTIDE SEQUENCE [LARGE SCALE GENOMIC DNA]</scope>
</reference>
<accession>A0A1F4XKH4</accession>
<dbReference type="AlphaFoldDB" id="A0A1F4XKH4"/>
<protein>
    <submittedName>
        <fullName evidence="1">Uncharacterized protein</fullName>
    </submittedName>
</protein>